<comment type="caution">
    <text evidence="2">The sequence shown here is derived from an EMBL/GenBank/DDBJ whole genome shotgun (WGS) entry which is preliminary data.</text>
</comment>
<gene>
    <name evidence="2" type="ORF">GTP90_02080</name>
</gene>
<evidence type="ECO:0000313" key="2">
    <source>
        <dbReference type="EMBL" id="MYM92645.1"/>
    </source>
</evidence>
<accession>A0A845GGW7</accession>
<evidence type="ECO:0000313" key="3">
    <source>
        <dbReference type="Proteomes" id="UP000447355"/>
    </source>
</evidence>
<organism evidence="2 3">
    <name type="scientific">Duganella vulcania</name>
    <dbReference type="NCBI Taxonomy" id="2692166"/>
    <lineage>
        <taxon>Bacteria</taxon>
        <taxon>Pseudomonadati</taxon>
        <taxon>Pseudomonadota</taxon>
        <taxon>Betaproteobacteria</taxon>
        <taxon>Burkholderiales</taxon>
        <taxon>Oxalobacteraceae</taxon>
        <taxon>Telluria group</taxon>
        <taxon>Duganella</taxon>
    </lineage>
</organism>
<evidence type="ECO:0008006" key="4">
    <source>
        <dbReference type="Google" id="ProtNLM"/>
    </source>
</evidence>
<dbReference type="EMBL" id="WWCX01000001">
    <property type="protein sequence ID" value="MYM92645.1"/>
    <property type="molecule type" value="Genomic_DNA"/>
</dbReference>
<dbReference type="RefSeq" id="WP_161081904.1">
    <property type="nucleotide sequence ID" value="NZ_WWCX01000001.1"/>
</dbReference>
<protein>
    <recommendedName>
        <fullName evidence="4">Adenine methyltransferase</fullName>
    </recommendedName>
</protein>
<dbReference type="AlphaFoldDB" id="A0A845GGW7"/>
<name>A0A845GGW7_9BURK</name>
<dbReference type="GO" id="GO:0009307">
    <property type="term" value="P:DNA restriction-modification system"/>
    <property type="evidence" value="ECO:0007669"/>
    <property type="project" value="InterPro"/>
</dbReference>
<proteinExistence type="predicted"/>
<evidence type="ECO:0000256" key="1">
    <source>
        <dbReference type="SAM" id="MobiDB-lite"/>
    </source>
</evidence>
<dbReference type="GO" id="GO:0009007">
    <property type="term" value="F:site-specific DNA-methyltransferase (adenine-specific) activity"/>
    <property type="evidence" value="ECO:0007669"/>
    <property type="project" value="InterPro"/>
</dbReference>
<feature type="region of interest" description="Disordered" evidence="1">
    <location>
        <begin position="1"/>
        <end position="20"/>
    </location>
</feature>
<reference evidence="2" key="1">
    <citation type="submission" date="2019-12" db="EMBL/GenBank/DDBJ databases">
        <title>Novel species isolated from a subtropical stream in China.</title>
        <authorList>
            <person name="Lu H."/>
        </authorList>
    </citation>
    <scope>NUCLEOTIDE SEQUENCE [LARGE SCALE GENOMIC DNA]</scope>
    <source>
        <strain evidence="2">FT81W</strain>
    </source>
</reference>
<dbReference type="Proteomes" id="UP000447355">
    <property type="component" value="Unassembled WGS sequence"/>
</dbReference>
<dbReference type="InterPro" id="IPR008593">
    <property type="entry name" value="Dam_MeTrfase"/>
</dbReference>
<dbReference type="GO" id="GO:0003677">
    <property type="term" value="F:DNA binding"/>
    <property type="evidence" value="ECO:0007669"/>
    <property type="project" value="InterPro"/>
</dbReference>
<sequence length="178" mass="19939">MRIAAYRFDNDKRRRPDHHQRQAMLTPGYVLEPVRNLLGGIGLDPCTEPDNPTKATTFYHLPMDGCALPWHTGPVFCNPPYGEARERWVERCIEEGRRGNKVVLLIPAHPDTKNFQRALRACSTVLFVQGRLKFGVLRENGRQEAASHGSALFGFNVDLSPLQELGVVLTPPALQRGA</sequence>
<dbReference type="Pfam" id="PF05869">
    <property type="entry name" value="Dam"/>
    <property type="match status" value="1"/>
</dbReference>